<sequence length="62" mass="7324">MRRDGKYGTNKTIRYCKECSREPSNNSSSGEVSMNKRNRWQLTELLKKYSQSPDNIKKIVLR</sequence>
<evidence type="ECO:0000313" key="2">
    <source>
        <dbReference type="Proteomes" id="UP000676336"/>
    </source>
</evidence>
<name>A0A8S3J146_9BILA</name>
<comment type="caution">
    <text evidence="1">The sequence shown here is derived from an EMBL/GenBank/DDBJ whole genome shotgun (WGS) entry which is preliminary data.</text>
</comment>
<protein>
    <submittedName>
        <fullName evidence="1">Uncharacterized protein</fullName>
    </submittedName>
</protein>
<feature type="non-terminal residue" evidence="1">
    <location>
        <position position="62"/>
    </location>
</feature>
<gene>
    <name evidence="1" type="ORF">SMN809_LOCUS78395</name>
</gene>
<dbReference type="EMBL" id="CAJOBI010339720">
    <property type="protein sequence ID" value="CAF5211155.1"/>
    <property type="molecule type" value="Genomic_DNA"/>
</dbReference>
<dbReference type="Proteomes" id="UP000676336">
    <property type="component" value="Unassembled WGS sequence"/>
</dbReference>
<dbReference type="AlphaFoldDB" id="A0A8S3J146"/>
<reference evidence="1" key="1">
    <citation type="submission" date="2021-02" db="EMBL/GenBank/DDBJ databases">
        <authorList>
            <person name="Nowell W R."/>
        </authorList>
    </citation>
    <scope>NUCLEOTIDE SEQUENCE</scope>
</reference>
<proteinExistence type="predicted"/>
<organism evidence="1 2">
    <name type="scientific">Rotaria magnacalcarata</name>
    <dbReference type="NCBI Taxonomy" id="392030"/>
    <lineage>
        <taxon>Eukaryota</taxon>
        <taxon>Metazoa</taxon>
        <taxon>Spiralia</taxon>
        <taxon>Gnathifera</taxon>
        <taxon>Rotifera</taxon>
        <taxon>Eurotatoria</taxon>
        <taxon>Bdelloidea</taxon>
        <taxon>Philodinida</taxon>
        <taxon>Philodinidae</taxon>
        <taxon>Rotaria</taxon>
    </lineage>
</organism>
<evidence type="ECO:0000313" key="1">
    <source>
        <dbReference type="EMBL" id="CAF5211155.1"/>
    </source>
</evidence>
<accession>A0A8S3J146</accession>